<evidence type="ECO:0000256" key="1">
    <source>
        <dbReference type="SAM" id="MobiDB-lite"/>
    </source>
</evidence>
<evidence type="ECO:0000313" key="2">
    <source>
        <dbReference type="EMBL" id="KEF52857.1"/>
    </source>
</evidence>
<feature type="region of interest" description="Disordered" evidence="1">
    <location>
        <begin position="1"/>
        <end position="56"/>
    </location>
</feature>
<accession>A0A072NZL3</accession>
<dbReference type="EMBL" id="AMGV01000016">
    <property type="protein sequence ID" value="KEF52857.1"/>
    <property type="molecule type" value="Genomic_DNA"/>
</dbReference>
<dbReference type="GeneID" id="25286174"/>
<dbReference type="AlphaFoldDB" id="A0A072NZL3"/>
<organism evidence="2 3">
    <name type="scientific">Exophiala aquamarina CBS 119918</name>
    <dbReference type="NCBI Taxonomy" id="1182545"/>
    <lineage>
        <taxon>Eukaryota</taxon>
        <taxon>Fungi</taxon>
        <taxon>Dikarya</taxon>
        <taxon>Ascomycota</taxon>
        <taxon>Pezizomycotina</taxon>
        <taxon>Eurotiomycetes</taxon>
        <taxon>Chaetothyriomycetidae</taxon>
        <taxon>Chaetothyriales</taxon>
        <taxon>Herpotrichiellaceae</taxon>
        <taxon>Exophiala</taxon>
    </lineage>
</organism>
<protein>
    <submittedName>
        <fullName evidence="2">Uncharacterized protein</fullName>
    </submittedName>
</protein>
<reference evidence="2 3" key="1">
    <citation type="submission" date="2013-03" db="EMBL/GenBank/DDBJ databases">
        <title>The Genome Sequence of Exophiala aquamarina CBS 119918.</title>
        <authorList>
            <consortium name="The Broad Institute Genomics Platform"/>
            <person name="Cuomo C."/>
            <person name="de Hoog S."/>
            <person name="Gorbushina A."/>
            <person name="Walker B."/>
            <person name="Young S.K."/>
            <person name="Zeng Q."/>
            <person name="Gargeya S."/>
            <person name="Fitzgerald M."/>
            <person name="Haas B."/>
            <person name="Abouelleil A."/>
            <person name="Allen A.W."/>
            <person name="Alvarado L."/>
            <person name="Arachchi H.M."/>
            <person name="Berlin A.M."/>
            <person name="Chapman S.B."/>
            <person name="Gainer-Dewar J."/>
            <person name="Goldberg J."/>
            <person name="Griggs A."/>
            <person name="Gujja S."/>
            <person name="Hansen M."/>
            <person name="Howarth C."/>
            <person name="Imamovic A."/>
            <person name="Ireland A."/>
            <person name="Larimer J."/>
            <person name="McCowan C."/>
            <person name="Murphy C."/>
            <person name="Pearson M."/>
            <person name="Poon T.W."/>
            <person name="Priest M."/>
            <person name="Roberts A."/>
            <person name="Saif S."/>
            <person name="Shea T."/>
            <person name="Sisk P."/>
            <person name="Sykes S."/>
            <person name="Wortman J."/>
            <person name="Nusbaum C."/>
            <person name="Birren B."/>
        </authorList>
    </citation>
    <scope>NUCLEOTIDE SEQUENCE [LARGE SCALE GENOMIC DNA]</scope>
    <source>
        <strain evidence="2 3">CBS 119918</strain>
    </source>
</reference>
<dbReference type="HOGENOM" id="CLU_442812_0_0_1"/>
<feature type="compositionally biased region" description="Basic and acidic residues" evidence="1">
    <location>
        <begin position="44"/>
        <end position="56"/>
    </location>
</feature>
<dbReference type="VEuPathDB" id="FungiDB:A1O9_11274"/>
<dbReference type="OrthoDB" id="4160666at2759"/>
<gene>
    <name evidence="2" type="ORF">A1O9_11274</name>
</gene>
<proteinExistence type="predicted"/>
<keyword evidence="3" id="KW-1185">Reference proteome</keyword>
<sequence length="617" mass="68713">MAENVKPLQIATTSQSSDDSILPSKQLTQTLNDSASAGSPITSIDKEQETPQMPVERKQIPLRDCKISFAMDTSGSTLGEVLRSEREGVQEIWSLLNPVISVSHINSLHSYGGTDPSVLLDHKPGLIELKNSDLWFLFTDGEIPNERLEIFADEVSYHELHGTACVVVVVGTRQGLPSYCNDVNSGKLHILQCKGRFIEILERARLQQPVLDDKASWEDLPQMTWRDLICVSFIPSQKLKRDEIMLEADLVVNLDDLFSDRLKGRSIIDRILQSREQVRTNSLTARSRDQGEILRNWAIRQELDPEDFSLIERPAVGDRARQSITTIFNTMQASPGLSGEAFAKLRAANSRNSEAFESAKKDQALLITVAIEFGTVAPTGDTIICALPLVSYSKNKDAYIAQLDKAFQNRFESNDTALVFVAVLFTTASRKSISNNPNGQQLLGALKWARRDLAQSVTCVTTLSPALATDGCVEVRSKLCDSLMQASKDALRSDTGCYYQYPIEGFVVMTRIMDGLQQTKPQVRLTIKKTVFQRFLFHITEQFHNHLATEGPIITHLLMSQLTILGDMKRDGSPRPVAEKKTSFRTLAGLTKNLFGDRKSLTRRQSLKPLSSVNIDG</sequence>
<dbReference type="RefSeq" id="XP_013255447.1">
    <property type="nucleotide sequence ID" value="XM_013399993.1"/>
</dbReference>
<name>A0A072NZL3_9EURO</name>
<feature type="compositionally biased region" description="Polar residues" evidence="1">
    <location>
        <begin position="10"/>
        <end position="42"/>
    </location>
</feature>
<dbReference type="Proteomes" id="UP000027920">
    <property type="component" value="Unassembled WGS sequence"/>
</dbReference>
<comment type="caution">
    <text evidence="2">The sequence shown here is derived from an EMBL/GenBank/DDBJ whole genome shotgun (WGS) entry which is preliminary data.</text>
</comment>
<evidence type="ECO:0000313" key="3">
    <source>
        <dbReference type="Proteomes" id="UP000027920"/>
    </source>
</evidence>